<evidence type="ECO:0000313" key="15">
    <source>
        <dbReference type="EMBL" id="CAG8483257.1"/>
    </source>
</evidence>
<evidence type="ECO:0000256" key="1">
    <source>
        <dbReference type="ARBA" id="ARBA00000185"/>
    </source>
</evidence>
<comment type="function">
    <text evidence="12">Control of topological states of DNA by transient breakage and subsequent rejoining of DNA strands. Topoisomerase II makes double-strand breaks.</text>
</comment>
<dbReference type="Gene3D" id="1.10.268.10">
    <property type="entry name" value="Topoisomerase, domain 3"/>
    <property type="match status" value="1"/>
</dbReference>
<dbReference type="Pfam" id="PF00986">
    <property type="entry name" value="DNA_gyraseB_C"/>
    <property type="match status" value="1"/>
</dbReference>
<dbReference type="SUPFAM" id="SSF56719">
    <property type="entry name" value="Type II DNA topoisomerase"/>
    <property type="match status" value="1"/>
</dbReference>
<evidence type="ECO:0000256" key="4">
    <source>
        <dbReference type="ARBA" id="ARBA00012895"/>
    </source>
</evidence>
<dbReference type="Gene3D" id="3.40.50.670">
    <property type="match status" value="1"/>
</dbReference>
<comment type="similarity">
    <text evidence="12">Belongs to the type II topoisomerase family.</text>
</comment>
<evidence type="ECO:0000256" key="10">
    <source>
        <dbReference type="ARBA" id="ARBA00023235"/>
    </source>
</evidence>
<keyword evidence="13" id="KW-0175">Coiled coil</keyword>
<dbReference type="InterPro" id="IPR013758">
    <property type="entry name" value="Topo_IIA_A/C_ab"/>
</dbReference>
<sequence length="1391" mass="159552">MAAEDKEKKKEQYGAESIQVLENIEAEVIDNSIDEAVAGYCSEVKITLSPDQKTITIEDNGRGIPIAIHPETQKSTLETIFTVLHSGGKFDNKVYKTSGGLHGVGVTAVNALSSNLKFQEGILANAEITTTPEAKNGITISFTPDKKIFKEFTHFRIELIQNRLQELAYLNSNLTLLFYTSPQAEPLIYHFETDTKKGQTKSFCNNISTGGGGTHVEGFEAEKSPHLKITVLKEDILSGLVVLLSIRMSDPEFTGQTKDRLANKKVRELVRNATNELTSNFLKNYPLVAETISRQVINNAQTRLKLAEQEEILRGISQTRVEAPEGLSPCLSKDTEFNELGIVEGKSAAGTGIAARDPKYQAVFTIQGKILNVEKGKRGKILNNKEIRGLINTLGLNVGEATQNYYNREEQIIPAHTPLTREQLAIIVGKTKQDLLKKMRFGKVIIMADADPDGRHIEFLLKVFFARYFRYLIEEHRLYLAVPPRYRWQTKKETKYFYSDYEWESYRQEHKSAVGRLQHIKGLGEMNAPEFRENVMSIRKRCLHELLFLNPPSIREIIRELAGEKSDQRKNYLESGEHKNAQLKVVESIESSEDAPQAGKRVDKIDFRQALLTKFLEYAYTVVEDRALPQLQDGLKPVQRKILYTLYLHKSAGFRKSAKIVGDVVGSFHPHGDQSVYQAMVKMAQDFNYRYPLVDPQGNWGSIDGHPAAAMRYTEARLKPKTLPANLNFLLNGAKGIAVGMTTETPPHNLGEAVDTTINLIRNPDLSIEELLQTLPGPDFPTGGIILNQKNLVNIYKSGHGTIYVRGKAEILANQKDKERKDLIRIVSLPFKVNKAKLVAHINQLIKSKKIDENKVDIHCRFDPNYDGEVILNQLYRSTRLQSSLTVKMRALIDEYPRVFNLKEILQGFIEKRLINIQDKARFIYRENEKSLVNLQTRQFIIDNYRTIAEIVRNADSEEVCEQELKTHFQIPDETVKRILDTQASFRQFTPERREKLEKDIQEKQADNQQQKLLIENEEAVLANENEELIIVFKKKDKKGQIRNFQTSAYQIKRNSYYSEEFSRNLAKYCSLHQPLTEEHQRSSCCDKSQGVKAYSQCSQFQSLMLTIRNCADCQNRSDSTLFSRKIRQQVRRCEEVLDLLKVPTADSSEDLTFILIKRDNNCTKKAFGGKYLDRDSREKVTDYWKNKEELGEIKSLLKETRENFCQEVCNSSLPREGERSKKEIILNASINLTKELREKIAASSVEEIINEETVNNFFAGNNKDCVRCRKYCEKHERLDNENKETHKVNQNNTCSYCRVKLEKSAQVKKEIKQMKSELAQCRKNQPEAIKKISELEKQLEKKEEKARELRNEVFAVRRNCLESRNLEREIRECRKGKVNEGTWNCKKQRE</sequence>
<keyword evidence="10 11" id="KW-0413">Isomerase</keyword>
<comment type="cofactor">
    <cofactor evidence="2">
        <name>Mg(2+)</name>
        <dbReference type="ChEBI" id="CHEBI:18420"/>
    </cofactor>
</comment>
<accession>A0ABM8VZ33</accession>
<dbReference type="Gene3D" id="3.90.199.10">
    <property type="entry name" value="Topoisomerase II, domain 5"/>
    <property type="match status" value="2"/>
</dbReference>
<comment type="caution">
    <text evidence="15">The sequence shown here is derived from an EMBL/GenBank/DDBJ whole genome shotgun (WGS) entry which is preliminary data.</text>
</comment>
<dbReference type="SUPFAM" id="SSF54211">
    <property type="entry name" value="Ribosomal protein S5 domain 2-like"/>
    <property type="match status" value="1"/>
</dbReference>
<keyword evidence="16" id="KW-1185">Reference proteome</keyword>
<keyword evidence="7 12" id="KW-0067">ATP-binding</keyword>
<evidence type="ECO:0000259" key="14">
    <source>
        <dbReference type="PROSITE" id="PS52040"/>
    </source>
</evidence>
<evidence type="ECO:0000256" key="2">
    <source>
        <dbReference type="ARBA" id="ARBA00001946"/>
    </source>
</evidence>
<feature type="active site" description="O-(5'-phospho-DNA)-tyrosine intermediate" evidence="11">
    <location>
        <position position="713"/>
    </location>
</feature>
<dbReference type="SUPFAM" id="SSF55874">
    <property type="entry name" value="ATPase domain of HSP90 chaperone/DNA topoisomerase II/histidine kinase"/>
    <property type="match status" value="1"/>
</dbReference>
<evidence type="ECO:0000256" key="12">
    <source>
        <dbReference type="RuleBase" id="RU362094"/>
    </source>
</evidence>
<proteinExistence type="inferred from homology"/>
<evidence type="ECO:0000256" key="5">
    <source>
        <dbReference type="ARBA" id="ARBA00019635"/>
    </source>
</evidence>
<feature type="coiled-coil region" evidence="13">
    <location>
        <begin position="1305"/>
        <end position="1360"/>
    </location>
</feature>
<evidence type="ECO:0000256" key="3">
    <source>
        <dbReference type="ARBA" id="ARBA00010708"/>
    </source>
</evidence>
<organism evidence="15 16">
    <name type="scientific">Gigaspora margarita</name>
    <dbReference type="NCBI Taxonomy" id="4874"/>
    <lineage>
        <taxon>Eukaryota</taxon>
        <taxon>Fungi</taxon>
        <taxon>Fungi incertae sedis</taxon>
        <taxon>Mucoromycota</taxon>
        <taxon>Glomeromycotina</taxon>
        <taxon>Glomeromycetes</taxon>
        <taxon>Diversisporales</taxon>
        <taxon>Gigasporaceae</taxon>
        <taxon>Gigaspora</taxon>
    </lineage>
</organism>
<evidence type="ECO:0000256" key="7">
    <source>
        <dbReference type="ARBA" id="ARBA00022840"/>
    </source>
</evidence>
<comment type="catalytic activity">
    <reaction evidence="1 11 12">
        <text>ATP-dependent breakage, passage and rejoining of double-stranded DNA.</text>
        <dbReference type="EC" id="5.6.2.2"/>
    </reaction>
</comment>
<dbReference type="SMART" id="SM00434">
    <property type="entry name" value="TOP4c"/>
    <property type="match status" value="1"/>
</dbReference>
<evidence type="ECO:0000256" key="9">
    <source>
        <dbReference type="ARBA" id="ARBA00023125"/>
    </source>
</evidence>
<dbReference type="PANTHER" id="PTHR45866:SF1">
    <property type="entry name" value="DNA GYRASE SUBUNIT B, MITOCHONDRIAL"/>
    <property type="match status" value="1"/>
</dbReference>
<gene>
    <name evidence="15" type="ORF">GMARGA_LOCUS1348</name>
</gene>
<keyword evidence="8 11" id="KW-0799">Topoisomerase</keyword>
<dbReference type="InterPro" id="IPR001241">
    <property type="entry name" value="Topo_IIA"/>
</dbReference>
<evidence type="ECO:0000313" key="16">
    <source>
        <dbReference type="Proteomes" id="UP000789901"/>
    </source>
</evidence>
<dbReference type="InterPro" id="IPR013759">
    <property type="entry name" value="Topo_IIA_B_C"/>
</dbReference>
<dbReference type="InterPro" id="IPR013757">
    <property type="entry name" value="Topo_IIA_A_a_sf"/>
</dbReference>
<reference evidence="15 16" key="1">
    <citation type="submission" date="2021-06" db="EMBL/GenBank/DDBJ databases">
        <authorList>
            <person name="Kallberg Y."/>
            <person name="Tangrot J."/>
            <person name="Rosling A."/>
        </authorList>
    </citation>
    <scope>NUCLEOTIDE SEQUENCE [LARGE SCALE GENOMIC DNA]</scope>
    <source>
        <strain evidence="15 16">120-4 pot B 10/14</strain>
    </source>
</reference>
<dbReference type="PANTHER" id="PTHR45866">
    <property type="entry name" value="DNA GYRASE/TOPOISOMERASE SUBUNIT B"/>
    <property type="match status" value="1"/>
</dbReference>
<dbReference type="Gene3D" id="3.30.565.10">
    <property type="entry name" value="Histidine kinase-like ATPase, C-terminal domain"/>
    <property type="match status" value="1"/>
</dbReference>
<feature type="coiled-coil region" evidence="13">
    <location>
        <begin position="994"/>
        <end position="1028"/>
    </location>
</feature>
<comment type="similarity">
    <text evidence="3">Belongs to the type II topoisomerase GyrB family.</text>
</comment>
<dbReference type="InterPro" id="IPR013760">
    <property type="entry name" value="Topo_IIA-like_dom_sf"/>
</dbReference>
<dbReference type="InterPro" id="IPR003594">
    <property type="entry name" value="HATPase_dom"/>
</dbReference>
<evidence type="ECO:0000256" key="6">
    <source>
        <dbReference type="ARBA" id="ARBA00022741"/>
    </source>
</evidence>
<evidence type="ECO:0000256" key="11">
    <source>
        <dbReference type="PROSITE-ProRule" id="PRU01384"/>
    </source>
</evidence>
<dbReference type="Pfam" id="PF02518">
    <property type="entry name" value="HATPase_c"/>
    <property type="match status" value="1"/>
</dbReference>
<dbReference type="InterPro" id="IPR002205">
    <property type="entry name" value="Topo_IIA_dom_A"/>
</dbReference>
<evidence type="ECO:0000256" key="13">
    <source>
        <dbReference type="SAM" id="Coils"/>
    </source>
</evidence>
<dbReference type="InterPro" id="IPR020568">
    <property type="entry name" value="Ribosomal_Su5_D2-typ_SF"/>
</dbReference>
<dbReference type="InterPro" id="IPR006171">
    <property type="entry name" value="TOPRIM_dom"/>
</dbReference>
<keyword evidence="6 12" id="KW-0547">Nucleotide-binding</keyword>
<protein>
    <recommendedName>
        <fullName evidence="5 12">DNA topoisomerase 2</fullName>
        <ecNumber evidence="4 12">5.6.2.2</ecNumber>
    </recommendedName>
</protein>
<comment type="subunit">
    <text evidence="12">Homodimer.</text>
</comment>
<dbReference type="Pfam" id="PF00204">
    <property type="entry name" value="DNA_gyraseB"/>
    <property type="match status" value="1"/>
</dbReference>
<dbReference type="Pfam" id="PF01751">
    <property type="entry name" value="Toprim"/>
    <property type="match status" value="1"/>
</dbReference>
<dbReference type="Gene3D" id="3.30.1360.40">
    <property type="match status" value="1"/>
</dbReference>
<dbReference type="InterPro" id="IPR013506">
    <property type="entry name" value="Topo_IIA_bsu_dom2"/>
</dbReference>
<keyword evidence="9 11" id="KW-0238">DNA-binding</keyword>
<dbReference type="SMART" id="SM00433">
    <property type="entry name" value="TOP2c"/>
    <property type="match status" value="1"/>
</dbReference>
<dbReference type="InterPro" id="IPR014721">
    <property type="entry name" value="Ribsml_uS5_D2-typ_fold_subgr"/>
</dbReference>
<dbReference type="Gene3D" id="3.30.230.10">
    <property type="match status" value="1"/>
</dbReference>
<dbReference type="Pfam" id="PF00521">
    <property type="entry name" value="DNA_topoisoIV"/>
    <property type="match status" value="1"/>
</dbReference>
<dbReference type="EC" id="5.6.2.2" evidence="4 12"/>
<dbReference type="PROSITE" id="PS52040">
    <property type="entry name" value="TOPO_IIA"/>
    <property type="match status" value="1"/>
</dbReference>
<dbReference type="PRINTS" id="PR00418">
    <property type="entry name" value="TPI2FAMILY"/>
</dbReference>
<dbReference type="Proteomes" id="UP000789901">
    <property type="component" value="Unassembled WGS sequence"/>
</dbReference>
<dbReference type="SMART" id="SM00387">
    <property type="entry name" value="HATPase_c"/>
    <property type="match status" value="1"/>
</dbReference>
<dbReference type="InterPro" id="IPR002288">
    <property type="entry name" value="DNA_gyrase_B_C"/>
</dbReference>
<dbReference type="EMBL" id="CAJVQB010000344">
    <property type="protein sequence ID" value="CAG8483257.1"/>
    <property type="molecule type" value="Genomic_DNA"/>
</dbReference>
<name>A0ABM8VZ33_GIGMA</name>
<feature type="domain" description="Topo IIA-type catalytic" evidence="14">
    <location>
        <begin position="628"/>
        <end position="1391"/>
    </location>
</feature>
<dbReference type="InterPro" id="IPR036890">
    <property type="entry name" value="HATPase_C_sf"/>
</dbReference>
<evidence type="ECO:0000256" key="8">
    <source>
        <dbReference type="ARBA" id="ARBA00023029"/>
    </source>
</evidence>